<keyword evidence="2 5" id="KW-0812">Transmembrane</keyword>
<organism evidence="6 7">
    <name type="scientific">Henriciella mobilis</name>
    <dbReference type="NCBI Taxonomy" id="2305467"/>
    <lineage>
        <taxon>Bacteria</taxon>
        <taxon>Pseudomonadati</taxon>
        <taxon>Pseudomonadota</taxon>
        <taxon>Alphaproteobacteria</taxon>
        <taxon>Hyphomonadales</taxon>
        <taxon>Hyphomonadaceae</taxon>
        <taxon>Henriciella</taxon>
    </lineage>
</organism>
<dbReference type="PANTHER" id="PTHR43847">
    <property type="entry name" value="BLL3993 PROTEIN"/>
    <property type="match status" value="1"/>
</dbReference>
<evidence type="ECO:0000256" key="3">
    <source>
        <dbReference type="ARBA" id="ARBA00022989"/>
    </source>
</evidence>
<dbReference type="Gene3D" id="1.20.120.1630">
    <property type="match status" value="1"/>
</dbReference>
<evidence type="ECO:0000256" key="5">
    <source>
        <dbReference type="SAM" id="Phobius"/>
    </source>
</evidence>
<dbReference type="InterPro" id="IPR052527">
    <property type="entry name" value="Metal_cation-efflux_comp"/>
</dbReference>
<protein>
    <submittedName>
        <fullName evidence="6">Isoprenylcysteine carboxylmethyltransferase family protein</fullName>
    </submittedName>
</protein>
<comment type="caution">
    <text evidence="6">The sequence shown here is derived from an EMBL/GenBank/DDBJ whole genome shotgun (WGS) entry which is preliminary data.</text>
</comment>
<evidence type="ECO:0000256" key="1">
    <source>
        <dbReference type="ARBA" id="ARBA00004127"/>
    </source>
</evidence>
<evidence type="ECO:0000313" key="6">
    <source>
        <dbReference type="EMBL" id="RIJ32811.1"/>
    </source>
</evidence>
<evidence type="ECO:0000313" key="7">
    <source>
        <dbReference type="Proteomes" id="UP000266385"/>
    </source>
</evidence>
<keyword evidence="4 5" id="KW-0472">Membrane</keyword>
<dbReference type="PANTHER" id="PTHR43847:SF1">
    <property type="entry name" value="BLL3993 PROTEIN"/>
    <property type="match status" value="1"/>
</dbReference>
<dbReference type="OrthoDB" id="9811969at2"/>
<name>A0A399RPQ9_9PROT</name>
<dbReference type="GO" id="GO:0032259">
    <property type="term" value="P:methylation"/>
    <property type="evidence" value="ECO:0007669"/>
    <property type="project" value="UniProtKB-KW"/>
</dbReference>
<keyword evidence="7" id="KW-1185">Reference proteome</keyword>
<dbReference type="EMBL" id="QWFX01000005">
    <property type="protein sequence ID" value="RIJ32811.1"/>
    <property type="molecule type" value="Genomic_DNA"/>
</dbReference>
<keyword evidence="6" id="KW-0489">Methyltransferase</keyword>
<dbReference type="AlphaFoldDB" id="A0A399RPQ9"/>
<reference evidence="6 7" key="1">
    <citation type="submission" date="2018-08" db="EMBL/GenBank/DDBJ databases">
        <title>Henriciella mobilis sp. nov., isolated from seawater.</title>
        <authorList>
            <person name="Cheng H."/>
            <person name="Wu Y.-H."/>
            <person name="Xu X.-W."/>
            <person name="Guo L.-L."/>
        </authorList>
    </citation>
    <scope>NUCLEOTIDE SEQUENCE [LARGE SCALE GENOMIC DNA]</scope>
    <source>
        <strain evidence="6 7">JN25</strain>
    </source>
</reference>
<keyword evidence="3 5" id="KW-1133">Transmembrane helix</keyword>
<proteinExistence type="predicted"/>
<comment type="subcellular location">
    <subcellularLocation>
        <location evidence="1">Endomembrane system</location>
        <topology evidence="1">Multi-pass membrane protein</topology>
    </subcellularLocation>
</comment>
<evidence type="ECO:0000256" key="4">
    <source>
        <dbReference type="ARBA" id="ARBA00023136"/>
    </source>
</evidence>
<dbReference type="Proteomes" id="UP000266385">
    <property type="component" value="Unassembled WGS sequence"/>
</dbReference>
<accession>A0A399RPQ9</accession>
<keyword evidence="6" id="KW-0808">Transferase</keyword>
<gene>
    <name evidence="6" type="ORF">D1223_02885</name>
</gene>
<dbReference type="InterPro" id="IPR007318">
    <property type="entry name" value="Phopholipid_MeTrfase"/>
</dbReference>
<dbReference type="GO" id="GO:0012505">
    <property type="term" value="C:endomembrane system"/>
    <property type="evidence" value="ECO:0007669"/>
    <property type="project" value="UniProtKB-SubCell"/>
</dbReference>
<evidence type="ECO:0000256" key="2">
    <source>
        <dbReference type="ARBA" id="ARBA00022692"/>
    </source>
</evidence>
<feature type="transmembrane region" description="Helical" evidence="5">
    <location>
        <begin position="87"/>
        <end position="117"/>
    </location>
</feature>
<dbReference type="Pfam" id="PF04191">
    <property type="entry name" value="PEMT"/>
    <property type="match status" value="1"/>
</dbReference>
<sequence length="148" mass="16328">MKLPPVIVFALPVLIGWAADRLWPVTGFSFAAQDVIAAVILLCGVGLLLLAVTGFRLKKTTVNPLDPGQASALVDDGIYRISRNPMYLGMALFVLGVGLGQGWSVTIALLPFAIWYINQNQILPEEAALRSRFGADYEHYCQRVRRWI</sequence>
<feature type="transmembrane region" description="Helical" evidence="5">
    <location>
        <begin position="28"/>
        <end position="52"/>
    </location>
</feature>
<dbReference type="GO" id="GO:0008168">
    <property type="term" value="F:methyltransferase activity"/>
    <property type="evidence" value="ECO:0007669"/>
    <property type="project" value="UniProtKB-KW"/>
</dbReference>
<dbReference type="RefSeq" id="WP_119374891.1">
    <property type="nucleotide sequence ID" value="NZ_QWFX01000005.1"/>
</dbReference>